<evidence type="ECO:0000256" key="1">
    <source>
        <dbReference type="SAM" id="MobiDB-lite"/>
    </source>
</evidence>
<dbReference type="OrthoDB" id="9766656at2"/>
<name>A0A250IG26_9BACT</name>
<dbReference type="KEGG" id="mbd:MEBOL_003556"/>
<feature type="domain" description="Integrase catalytic" evidence="2">
    <location>
        <begin position="177"/>
        <end position="343"/>
    </location>
</feature>
<organism evidence="3 4">
    <name type="scientific">Melittangium boletus DSM 14713</name>
    <dbReference type="NCBI Taxonomy" id="1294270"/>
    <lineage>
        <taxon>Bacteria</taxon>
        <taxon>Pseudomonadati</taxon>
        <taxon>Myxococcota</taxon>
        <taxon>Myxococcia</taxon>
        <taxon>Myxococcales</taxon>
        <taxon>Cystobacterineae</taxon>
        <taxon>Archangiaceae</taxon>
        <taxon>Melittangium</taxon>
    </lineage>
</organism>
<reference evidence="3 4" key="1">
    <citation type="submission" date="2017-06" db="EMBL/GenBank/DDBJ databases">
        <authorList>
            <person name="Kim H.J."/>
            <person name="Triplett B.A."/>
        </authorList>
    </citation>
    <scope>NUCLEOTIDE SEQUENCE [LARGE SCALE GENOMIC DNA]</scope>
    <source>
        <strain evidence="3 4">DSM 14713</strain>
    </source>
</reference>
<dbReference type="PANTHER" id="PTHR46889">
    <property type="entry name" value="TRANSPOSASE INSF FOR INSERTION SEQUENCE IS3B-RELATED"/>
    <property type="match status" value="1"/>
</dbReference>
<dbReference type="InterPro" id="IPR036397">
    <property type="entry name" value="RNaseH_sf"/>
</dbReference>
<dbReference type="NCBIfam" id="NF033516">
    <property type="entry name" value="transpos_IS3"/>
    <property type="match status" value="1"/>
</dbReference>
<accession>A0A250IG26</accession>
<dbReference type="InterPro" id="IPR001584">
    <property type="entry name" value="Integrase_cat-core"/>
</dbReference>
<dbReference type="GO" id="GO:0003676">
    <property type="term" value="F:nucleic acid binding"/>
    <property type="evidence" value="ECO:0007669"/>
    <property type="project" value="InterPro"/>
</dbReference>
<dbReference type="RefSeq" id="WP_095978588.1">
    <property type="nucleotide sequence ID" value="NZ_CP022163.1"/>
</dbReference>
<sequence length="388" mass="44102">MRISSRRARAPGVTTTAGLVKALAEARALVALSKNAKGLVLGGRGRLHGLEVRAQVCRLVAQAIADGARQSSACRLLGISDRTVQRWRRPEQVQDGRLKTNRRPANQLSDQERGLVLNLLRSPVFSGLSPRQIVPRLADQGIYVASESTMYRLLRPPPHTPHAEDIRARPRPGHERRVSAPNQVWSWDITCLKGPSRGSSLYLYMMMDVFSRRIMGWRIHREERAEHAARFVRSVCEENGIQPAGLVLHSDNGRPMKGNTMLCTLRQLGIVPSFSRPQVSNDNPHAEALFSLLKRHKDYSPTAFSSQELACAWMVRFSEWYNRQHLHGSLCFVSPNDRYFGREGQVLARRRMVYERARQRAPIRWSRGSRRWQPPDPLQLRLRPPVGD</sequence>
<dbReference type="Pfam" id="PF00665">
    <property type="entry name" value="rve"/>
    <property type="match status" value="1"/>
</dbReference>
<dbReference type="Proteomes" id="UP000217289">
    <property type="component" value="Chromosome"/>
</dbReference>
<evidence type="ECO:0000259" key="2">
    <source>
        <dbReference type="PROSITE" id="PS50994"/>
    </source>
</evidence>
<dbReference type="PROSITE" id="PS50994">
    <property type="entry name" value="INTEGRASE"/>
    <property type="match status" value="1"/>
</dbReference>
<dbReference type="SUPFAM" id="SSF53098">
    <property type="entry name" value="Ribonuclease H-like"/>
    <property type="match status" value="1"/>
</dbReference>
<dbReference type="GO" id="GO:0015074">
    <property type="term" value="P:DNA integration"/>
    <property type="evidence" value="ECO:0007669"/>
    <property type="project" value="InterPro"/>
</dbReference>
<protein>
    <submittedName>
        <fullName evidence="3">Mobile element protein</fullName>
    </submittedName>
</protein>
<dbReference type="InterPro" id="IPR012337">
    <property type="entry name" value="RNaseH-like_sf"/>
</dbReference>
<dbReference type="InterPro" id="IPR050900">
    <property type="entry name" value="Transposase_IS3/IS150/IS904"/>
</dbReference>
<evidence type="ECO:0000313" key="4">
    <source>
        <dbReference type="Proteomes" id="UP000217289"/>
    </source>
</evidence>
<dbReference type="SUPFAM" id="SSF46689">
    <property type="entry name" value="Homeodomain-like"/>
    <property type="match status" value="1"/>
</dbReference>
<feature type="compositionally biased region" description="Basic and acidic residues" evidence="1">
    <location>
        <begin position="161"/>
        <end position="177"/>
    </location>
</feature>
<proteinExistence type="predicted"/>
<dbReference type="PANTHER" id="PTHR46889:SF4">
    <property type="entry name" value="TRANSPOSASE INSO FOR INSERTION SEQUENCE ELEMENT IS911B-RELATED"/>
    <property type="match status" value="1"/>
</dbReference>
<dbReference type="Gene3D" id="3.30.420.10">
    <property type="entry name" value="Ribonuclease H-like superfamily/Ribonuclease H"/>
    <property type="match status" value="1"/>
</dbReference>
<dbReference type="InterPro" id="IPR009057">
    <property type="entry name" value="Homeodomain-like_sf"/>
</dbReference>
<evidence type="ECO:0000313" key="3">
    <source>
        <dbReference type="EMBL" id="ATB30101.1"/>
    </source>
</evidence>
<dbReference type="InterPro" id="IPR048020">
    <property type="entry name" value="Transpos_IS3"/>
</dbReference>
<gene>
    <name evidence="3" type="ORF">MEBOL_003556</name>
</gene>
<dbReference type="AlphaFoldDB" id="A0A250IG26"/>
<dbReference type="EMBL" id="CP022163">
    <property type="protein sequence ID" value="ATB30101.1"/>
    <property type="molecule type" value="Genomic_DNA"/>
</dbReference>
<feature type="region of interest" description="Disordered" evidence="1">
    <location>
        <begin position="153"/>
        <end position="177"/>
    </location>
</feature>
<dbReference type="Pfam" id="PF13565">
    <property type="entry name" value="HTH_32"/>
    <property type="match status" value="1"/>
</dbReference>
<keyword evidence="4" id="KW-1185">Reference proteome</keyword>